<protein>
    <recommendedName>
        <fullName evidence="14">UDP-N-acetylmuramate--L-alanine ligase</fullName>
    </recommendedName>
</protein>
<evidence type="ECO:0000256" key="3">
    <source>
        <dbReference type="ARBA" id="ARBA00022741"/>
    </source>
</evidence>
<keyword evidence="7" id="KW-0131">Cell cycle</keyword>
<keyword evidence="3" id="KW-0547">Nucleotide-binding</keyword>
<dbReference type="STRING" id="1798482.A2763_02160"/>
<dbReference type="SUPFAM" id="SSF53244">
    <property type="entry name" value="MurD-like peptide ligases, peptide-binding domain"/>
    <property type="match status" value="1"/>
</dbReference>
<dbReference type="Pfam" id="PF08245">
    <property type="entry name" value="Mur_ligase_M"/>
    <property type="match status" value="1"/>
</dbReference>
<dbReference type="GO" id="GO:0009252">
    <property type="term" value="P:peptidoglycan biosynthetic process"/>
    <property type="evidence" value="ECO:0007669"/>
    <property type="project" value="UniProtKB-KW"/>
</dbReference>
<sequence length="424" mass="45925">MKMPQNIYMVGIGGIGMSALAQYLKHTGHSVHGSDRDESPVVTMLVQKGIAVSVGHGSIPDDTELLIYSDAVPEINEERVRAKEMGIPQTSYFEALGVISADARTIAVAGTHGKTTTTGMLALILAQTRKEPTAIIGSIVRDFGSNFLPGRPDLFVVEACEYRDHVLKLSPEILVITNLELDHTDYFPDLAALQNTFRAAAEKVSSHGFIITNPNDPNIAPILENVFAKIVDYTHLDVPSLSQIGEFNRMNARAAKAAALTAFPDIAGADADQALTGFQGSWRRFEYKGETPTGAVVFDDYAHHPTAIAKTIDAAREKYPDKKIVVAFHPHLYSRTKSLLLEFAAALTKADIAYVAPIYAARETPDPSVSHHILANAAQNMGGTVDALDSFDIIRNRLLEEGDNTLIITMGAGDIYKVAEQIAD</sequence>
<dbReference type="Pfam" id="PF02875">
    <property type="entry name" value="Mur_ligase_C"/>
    <property type="match status" value="1"/>
</dbReference>
<feature type="domain" description="Mur ligase central" evidence="11">
    <location>
        <begin position="108"/>
        <end position="234"/>
    </location>
</feature>
<dbReference type="Pfam" id="PF01225">
    <property type="entry name" value="Mur_ligase"/>
    <property type="match status" value="1"/>
</dbReference>
<dbReference type="SUPFAM" id="SSF53623">
    <property type="entry name" value="MurD-like peptide ligases, catalytic domain"/>
    <property type="match status" value="1"/>
</dbReference>
<keyword evidence="4" id="KW-0067">ATP-binding</keyword>
<dbReference type="GO" id="GO:0008360">
    <property type="term" value="P:regulation of cell shape"/>
    <property type="evidence" value="ECO:0007669"/>
    <property type="project" value="UniProtKB-KW"/>
</dbReference>
<comment type="caution">
    <text evidence="12">The sequence shown here is derived from an EMBL/GenBank/DDBJ whole genome shotgun (WGS) entry which is preliminary data.</text>
</comment>
<accession>A0A1F6CPN7</accession>
<keyword evidence="1" id="KW-0436">Ligase</keyword>
<dbReference type="PANTHER" id="PTHR43445">
    <property type="entry name" value="UDP-N-ACETYLMURAMATE--L-ALANINE LIGASE-RELATED"/>
    <property type="match status" value="1"/>
</dbReference>
<evidence type="ECO:0000259" key="9">
    <source>
        <dbReference type="Pfam" id="PF01225"/>
    </source>
</evidence>
<evidence type="ECO:0000256" key="7">
    <source>
        <dbReference type="ARBA" id="ARBA00023306"/>
    </source>
</evidence>
<dbReference type="Proteomes" id="UP000178370">
    <property type="component" value="Unassembled WGS sequence"/>
</dbReference>
<evidence type="ECO:0000256" key="6">
    <source>
        <dbReference type="ARBA" id="ARBA00022984"/>
    </source>
</evidence>
<keyword evidence="8" id="KW-0961">Cell wall biogenesis/degradation</keyword>
<name>A0A1F6CPN7_9BACT</name>
<evidence type="ECO:0000256" key="1">
    <source>
        <dbReference type="ARBA" id="ARBA00022598"/>
    </source>
</evidence>
<dbReference type="InterPro" id="IPR050061">
    <property type="entry name" value="MurCDEF_pg_biosynth"/>
</dbReference>
<evidence type="ECO:0000259" key="11">
    <source>
        <dbReference type="Pfam" id="PF08245"/>
    </source>
</evidence>
<dbReference type="InterPro" id="IPR000713">
    <property type="entry name" value="Mur_ligase_N"/>
</dbReference>
<dbReference type="GO" id="GO:0071555">
    <property type="term" value="P:cell wall organization"/>
    <property type="evidence" value="ECO:0007669"/>
    <property type="project" value="UniProtKB-KW"/>
</dbReference>
<evidence type="ECO:0000256" key="5">
    <source>
        <dbReference type="ARBA" id="ARBA00022960"/>
    </source>
</evidence>
<dbReference type="InterPro" id="IPR036615">
    <property type="entry name" value="Mur_ligase_C_dom_sf"/>
</dbReference>
<dbReference type="GO" id="GO:0005524">
    <property type="term" value="F:ATP binding"/>
    <property type="evidence" value="ECO:0007669"/>
    <property type="project" value="UniProtKB-KW"/>
</dbReference>
<feature type="domain" description="Mur ligase C-terminal" evidence="10">
    <location>
        <begin position="283"/>
        <end position="413"/>
    </location>
</feature>
<gene>
    <name evidence="12" type="ORF">A2763_02160</name>
</gene>
<evidence type="ECO:0000256" key="8">
    <source>
        <dbReference type="ARBA" id="ARBA00023316"/>
    </source>
</evidence>
<dbReference type="InterPro" id="IPR013221">
    <property type="entry name" value="Mur_ligase_cen"/>
</dbReference>
<dbReference type="AlphaFoldDB" id="A0A1F6CPN7"/>
<keyword evidence="6" id="KW-0573">Peptidoglycan synthesis</keyword>
<dbReference type="SUPFAM" id="SSF51984">
    <property type="entry name" value="MurCD N-terminal domain"/>
    <property type="match status" value="1"/>
</dbReference>
<feature type="domain" description="Mur ligase N-terminal catalytic" evidence="9">
    <location>
        <begin position="7"/>
        <end position="102"/>
    </location>
</feature>
<organism evidence="12 13">
    <name type="scientific">Candidatus Kaiserbacteria bacterium RIFCSPHIGHO2_01_FULL_54_36</name>
    <dbReference type="NCBI Taxonomy" id="1798482"/>
    <lineage>
        <taxon>Bacteria</taxon>
        <taxon>Candidatus Kaiseribacteriota</taxon>
    </lineage>
</organism>
<evidence type="ECO:0000256" key="2">
    <source>
        <dbReference type="ARBA" id="ARBA00022618"/>
    </source>
</evidence>
<dbReference type="PANTHER" id="PTHR43445:SF3">
    <property type="entry name" value="UDP-N-ACETYLMURAMATE--L-ALANINE LIGASE"/>
    <property type="match status" value="1"/>
</dbReference>
<dbReference type="Gene3D" id="3.40.1190.10">
    <property type="entry name" value="Mur-like, catalytic domain"/>
    <property type="match status" value="1"/>
</dbReference>
<reference evidence="12 13" key="1">
    <citation type="journal article" date="2016" name="Nat. Commun.">
        <title>Thousands of microbial genomes shed light on interconnected biogeochemical processes in an aquifer system.</title>
        <authorList>
            <person name="Anantharaman K."/>
            <person name="Brown C.T."/>
            <person name="Hug L.A."/>
            <person name="Sharon I."/>
            <person name="Castelle C.J."/>
            <person name="Probst A.J."/>
            <person name="Thomas B.C."/>
            <person name="Singh A."/>
            <person name="Wilkins M.J."/>
            <person name="Karaoz U."/>
            <person name="Brodie E.L."/>
            <person name="Williams K.H."/>
            <person name="Hubbard S.S."/>
            <person name="Banfield J.F."/>
        </authorList>
    </citation>
    <scope>NUCLEOTIDE SEQUENCE [LARGE SCALE GENOMIC DNA]</scope>
</reference>
<proteinExistence type="predicted"/>
<keyword evidence="5" id="KW-0133">Cell shape</keyword>
<dbReference type="GO" id="GO:0016881">
    <property type="term" value="F:acid-amino acid ligase activity"/>
    <property type="evidence" value="ECO:0007669"/>
    <property type="project" value="InterPro"/>
</dbReference>
<dbReference type="GO" id="GO:0051301">
    <property type="term" value="P:cell division"/>
    <property type="evidence" value="ECO:0007669"/>
    <property type="project" value="UniProtKB-KW"/>
</dbReference>
<dbReference type="InterPro" id="IPR004101">
    <property type="entry name" value="Mur_ligase_C"/>
</dbReference>
<evidence type="ECO:0000259" key="10">
    <source>
        <dbReference type="Pfam" id="PF02875"/>
    </source>
</evidence>
<evidence type="ECO:0008006" key="14">
    <source>
        <dbReference type="Google" id="ProtNLM"/>
    </source>
</evidence>
<dbReference type="EMBL" id="MFKV01000002">
    <property type="protein sequence ID" value="OGG51123.1"/>
    <property type="molecule type" value="Genomic_DNA"/>
</dbReference>
<evidence type="ECO:0000313" key="12">
    <source>
        <dbReference type="EMBL" id="OGG51123.1"/>
    </source>
</evidence>
<dbReference type="Gene3D" id="3.40.50.720">
    <property type="entry name" value="NAD(P)-binding Rossmann-like Domain"/>
    <property type="match status" value="1"/>
</dbReference>
<dbReference type="Gene3D" id="3.90.190.20">
    <property type="entry name" value="Mur ligase, C-terminal domain"/>
    <property type="match status" value="1"/>
</dbReference>
<dbReference type="InterPro" id="IPR036565">
    <property type="entry name" value="Mur-like_cat_sf"/>
</dbReference>
<evidence type="ECO:0000313" key="13">
    <source>
        <dbReference type="Proteomes" id="UP000178370"/>
    </source>
</evidence>
<keyword evidence="2" id="KW-0132">Cell division</keyword>
<evidence type="ECO:0000256" key="4">
    <source>
        <dbReference type="ARBA" id="ARBA00022840"/>
    </source>
</evidence>